<dbReference type="GO" id="GO:0005509">
    <property type="term" value="F:calcium ion binding"/>
    <property type="evidence" value="ECO:0007669"/>
    <property type="project" value="InterPro"/>
</dbReference>
<dbReference type="PANTHER" id="PTHR38340:SF1">
    <property type="entry name" value="S-LAYER PROTEIN"/>
    <property type="match status" value="1"/>
</dbReference>
<evidence type="ECO:0000313" key="5">
    <source>
        <dbReference type="Proteomes" id="UP000182798"/>
    </source>
</evidence>
<dbReference type="RefSeq" id="WP_071563363.1">
    <property type="nucleotide sequence ID" value="NZ_MIQH01000202.1"/>
</dbReference>
<organism evidence="4 5">
    <name type="scientific">Bathymodiolus thermophilus thioautotrophic gill symbiont</name>
    <dbReference type="NCBI Taxonomy" id="2360"/>
    <lineage>
        <taxon>Bacteria</taxon>
        <taxon>Pseudomonadati</taxon>
        <taxon>Pseudomonadota</taxon>
        <taxon>Gammaproteobacteria</taxon>
        <taxon>sulfur-oxidizing symbionts</taxon>
    </lineage>
</organism>
<dbReference type="EMBL" id="MIQH01000202">
    <property type="protein sequence ID" value="OIR25581.1"/>
    <property type="molecule type" value="Genomic_DNA"/>
</dbReference>
<reference evidence="5" key="1">
    <citation type="submission" date="2016-09" db="EMBL/GenBank/DDBJ databases">
        <title>Genome Sequence of Bathymodiolus thermophilus sulfur-oxidizing gill endosymbiont.</title>
        <authorList>
            <person name="Ponnudurai R."/>
            <person name="Kleiner M."/>
            <person name="Sayavedra L."/>
            <person name="Thuermer A."/>
            <person name="Felbeck H."/>
            <person name="Schlueter R."/>
            <person name="Schweder T."/>
            <person name="Markert S."/>
        </authorList>
    </citation>
    <scope>NUCLEOTIDE SEQUENCE [LARGE SCALE GENOMIC DNA]</scope>
    <source>
        <strain evidence="5">BAT/CrabSpa'14</strain>
    </source>
</reference>
<dbReference type="PRINTS" id="PR00313">
    <property type="entry name" value="CABNDNGRPT"/>
</dbReference>
<evidence type="ECO:0000256" key="3">
    <source>
        <dbReference type="ARBA" id="ARBA00022837"/>
    </source>
</evidence>
<keyword evidence="3" id="KW-0106">Calcium</keyword>
<dbReference type="Proteomes" id="UP000182798">
    <property type="component" value="Unassembled WGS sequence"/>
</dbReference>
<comment type="subcellular location">
    <subcellularLocation>
        <location evidence="1">Secreted</location>
    </subcellularLocation>
</comment>
<comment type="caution">
    <text evidence="4">The sequence shown here is derived from an EMBL/GenBank/DDBJ whole genome shotgun (WGS) entry which is preliminary data.</text>
</comment>
<dbReference type="PANTHER" id="PTHR38340">
    <property type="entry name" value="S-LAYER PROTEIN"/>
    <property type="match status" value="1"/>
</dbReference>
<gene>
    <name evidence="4" type="ORF">BGC33_07095</name>
</gene>
<dbReference type="SUPFAM" id="SSF51120">
    <property type="entry name" value="beta-Roll"/>
    <property type="match status" value="1"/>
</dbReference>
<dbReference type="PROSITE" id="PS00330">
    <property type="entry name" value="HEMOLYSIN_CALCIUM"/>
    <property type="match status" value="4"/>
</dbReference>
<protein>
    <submittedName>
        <fullName evidence="4">Uncharacterized protein</fullName>
    </submittedName>
</protein>
<name>A0A1J5UI44_9GAMM</name>
<accession>A0A1J5UI44</accession>
<evidence type="ECO:0000313" key="4">
    <source>
        <dbReference type="EMBL" id="OIR25581.1"/>
    </source>
</evidence>
<keyword evidence="2" id="KW-0964">Secreted</keyword>
<dbReference type="InterPro" id="IPR001343">
    <property type="entry name" value="Hemolysn_Ca-bd"/>
</dbReference>
<evidence type="ECO:0000256" key="2">
    <source>
        <dbReference type="ARBA" id="ARBA00022525"/>
    </source>
</evidence>
<dbReference type="OrthoDB" id="8884034at2"/>
<dbReference type="InterPro" id="IPR050557">
    <property type="entry name" value="RTX_toxin/Mannuronan_C5-epim"/>
</dbReference>
<dbReference type="Pfam" id="PF00353">
    <property type="entry name" value="HemolysinCabind"/>
    <property type="match status" value="1"/>
</dbReference>
<dbReference type="GO" id="GO:0005576">
    <property type="term" value="C:extracellular region"/>
    <property type="evidence" value="ECO:0007669"/>
    <property type="project" value="UniProtKB-SubCell"/>
</dbReference>
<dbReference type="InterPro" id="IPR018511">
    <property type="entry name" value="Hemolysin-typ_Ca-bd_CS"/>
</dbReference>
<dbReference type="Gene3D" id="2.150.10.10">
    <property type="entry name" value="Serralysin-like metalloprotease, C-terminal"/>
    <property type="match status" value="1"/>
</dbReference>
<evidence type="ECO:0000256" key="1">
    <source>
        <dbReference type="ARBA" id="ARBA00004613"/>
    </source>
</evidence>
<proteinExistence type="predicted"/>
<dbReference type="AlphaFoldDB" id="A0A1J5UI44"/>
<dbReference type="InterPro" id="IPR011049">
    <property type="entry name" value="Serralysin-like_metalloprot_C"/>
</dbReference>
<sequence length="750" mass="79052">MQVKTHKQIMALQNEAQKVADKLNKEVVAIAKGVQHIQVQSGIVYQLNTKKLNLIAKKVGDDLEVTLEEGVIVFDNYFNVCSANLPCLVSLPTKDSGLYHIVANTFFTLEDGTQIVYFYGEQSIISTESSAVNTDDNQSFEDIIASNIEIIAAVTVAIVAVTAIGSGDDPTDDDNPTGDVYTMFIGDNKDTSVNSRITNNANVKVSLTLANNLILASDKTLQVSADEGATWVNTTGSNKIWFTTDNAVTLVTGTDSTLITARIIDTAGNVTILPLSDNSYTLDTTQATITSVIINGKKRNDGKLFTGSGTNDDPNFVANETESILRVRDEVIVKVTMSEVVHLTTTDASNPATYTIKVDGVDKVATYVSGSGSNTLVFSYAVEDNINTTNITSPVNALSLGTDTLTDTASNNANLTISAPNITVTDITIDNTPSVINAEATKILDSAGSIKVKSSENGTAYLIQHQVSTFVSPGFILTYKQKLDYASTLVDPNGIPYGVKIDVLADTFADLSISQLKADERYKLLFLDEAGNFVGSETTNLFIIISGNTLSHDMDNIDYGLPKYQDDAKISNFIGGTGADTITGGVGTDTITGGAGADTIIGGAGADTITGGTGADTITGGADADTITGGAGADIFNYSAVADSTQDNADTIINFDFLGAADRLNLKDIITTDTNGSITDAASLAKYIHAEADADNSTNIKLYIKSDGISTGTVSASNADMLINFTVDATNQSSIVAAFIDNNLSEYILS</sequence>